<accession>A0A388LEG1</accession>
<reference evidence="2 3" key="1">
    <citation type="journal article" date="2018" name="Cell">
        <title>The Chara Genome: Secondary Complexity and Implications for Plant Terrestrialization.</title>
        <authorList>
            <person name="Nishiyama T."/>
            <person name="Sakayama H."/>
            <person name="Vries J.D."/>
            <person name="Buschmann H."/>
            <person name="Saint-Marcoux D."/>
            <person name="Ullrich K.K."/>
            <person name="Haas F.B."/>
            <person name="Vanderstraeten L."/>
            <person name="Becker D."/>
            <person name="Lang D."/>
            <person name="Vosolsobe S."/>
            <person name="Rombauts S."/>
            <person name="Wilhelmsson P.K.I."/>
            <person name="Janitza P."/>
            <person name="Kern R."/>
            <person name="Heyl A."/>
            <person name="Rumpler F."/>
            <person name="Villalobos L.I.A.C."/>
            <person name="Clay J.M."/>
            <person name="Skokan R."/>
            <person name="Toyoda A."/>
            <person name="Suzuki Y."/>
            <person name="Kagoshima H."/>
            <person name="Schijlen E."/>
            <person name="Tajeshwar N."/>
            <person name="Catarino B."/>
            <person name="Hetherington A.J."/>
            <person name="Saltykova A."/>
            <person name="Bonnot C."/>
            <person name="Breuninger H."/>
            <person name="Symeonidi A."/>
            <person name="Radhakrishnan G.V."/>
            <person name="Van Nieuwerburgh F."/>
            <person name="Deforce D."/>
            <person name="Chang C."/>
            <person name="Karol K.G."/>
            <person name="Hedrich R."/>
            <person name="Ulvskov P."/>
            <person name="Glockner G."/>
            <person name="Delwiche C.F."/>
            <person name="Petrasek J."/>
            <person name="Van de Peer Y."/>
            <person name="Friml J."/>
            <person name="Beilby M."/>
            <person name="Dolan L."/>
            <person name="Kohara Y."/>
            <person name="Sugano S."/>
            <person name="Fujiyama A."/>
            <person name="Delaux P.-M."/>
            <person name="Quint M."/>
            <person name="TheiBen G."/>
            <person name="Hagemann M."/>
            <person name="Harholt J."/>
            <person name="Dunand C."/>
            <person name="Zachgo S."/>
            <person name="Langdale J."/>
            <person name="Maumus F."/>
            <person name="Straeten D.V.D."/>
            <person name="Gould S.B."/>
            <person name="Rensing S.A."/>
        </authorList>
    </citation>
    <scope>NUCLEOTIDE SEQUENCE [LARGE SCALE GENOMIC DNA]</scope>
    <source>
        <strain evidence="2 3">S276</strain>
    </source>
</reference>
<dbReference type="Gene3D" id="2.40.70.10">
    <property type="entry name" value="Acid Proteases"/>
    <property type="match status" value="1"/>
</dbReference>
<gene>
    <name evidence="2" type="ORF">CBR_g31063</name>
</gene>
<comment type="caution">
    <text evidence="2">The sequence shown here is derived from an EMBL/GenBank/DDBJ whole genome shotgun (WGS) entry which is preliminary data.</text>
</comment>
<dbReference type="InterPro" id="IPR021109">
    <property type="entry name" value="Peptidase_aspartic_dom_sf"/>
</dbReference>
<dbReference type="CDD" id="cd00303">
    <property type="entry name" value="retropepsin_like"/>
    <property type="match status" value="1"/>
</dbReference>
<dbReference type="EMBL" id="BFEA01000351">
    <property type="protein sequence ID" value="GBG80603.1"/>
    <property type="molecule type" value="Genomic_DNA"/>
</dbReference>
<evidence type="ECO:0000313" key="3">
    <source>
        <dbReference type="Proteomes" id="UP000265515"/>
    </source>
</evidence>
<feature type="compositionally biased region" description="Basic and acidic residues" evidence="1">
    <location>
        <begin position="12"/>
        <end position="33"/>
    </location>
</feature>
<organism evidence="2 3">
    <name type="scientific">Chara braunii</name>
    <name type="common">Braun's stonewort</name>
    <dbReference type="NCBI Taxonomy" id="69332"/>
    <lineage>
        <taxon>Eukaryota</taxon>
        <taxon>Viridiplantae</taxon>
        <taxon>Streptophyta</taxon>
        <taxon>Charophyceae</taxon>
        <taxon>Charales</taxon>
        <taxon>Characeae</taxon>
        <taxon>Chara</taxon>
    </lineage>
</organism>
<name>A0A388LEG1_CHABU</name>
<protein>
    <submittedName>
        <fullName evidence="2">Uncharacterized protein</fullName>
    </submittedName>
</protein>
<dbReference type="AlphaFoldDB" id="A0A388LEG1"/>
<keyword evidence="3" id="KW-1185">Reference proteome</keyword>
<dbReference type="Gramene" id="GBG80603">
    <property type="protein sequence ID" value="GBG80603"/>
    <property type="gene ID" value="CBR_g31063"/>
</dbReference>
<evidence type="ECO:0000256" key="1">
    <source>
        <dbReference type="SAM" id="MobiDB-lite"/>
    </source>
</evidence>
<feature type="region of interest" description="Disordered" evidence="1">
    <location>
        <begin position="1"/>
        <end position="34"/>
    </location>
</feature>
<sequence length="463" mass="51840">MEEVAGSSVPHAEPEAGEPEKVYGKPREQEPADKVTAAKKKFRYQIPILTVHEIDDTLSKLLGTMVSVSFQTVLQASPRLLKGLRQLLTRRRVEIDENPKLPEEGREEEAPQEVANLQRSRGDLEDLEKAFADIRLSLPDREGGEVMRAPPGTKLSFHALLVGKLKIQIETHHTDALVDGEAEITLIRRDFATITGCTVNKEVTGSIRGAIGEISFPGYVTKCAVKAGIRESIWSFQRMTVMEEMDHNIILGRPWCANVETICMYLHDDTYMVDIEDPVTGRGELLRLLGTGGNPPKGKLGTWSPSFKDSARKGAFARMEGMRERVKIMIEDAFNKKEWIKMGLPQKKRRQEDEILGVMVAEKESEVELGASLPRRKEVHMDVPEVALEIPDLLQLIKALRYHKVGVDSATLAKFEGEVQKGYCLNGKLVSIQPRIAEATRAIPTVHFLGERSRKEVFESTSR</sequence>
<proteinExistence type="predicted"/>
<dbReference type="Proteomes" id="UP000265515">
    <property type="component" value="Unassembled WGS sequence"/>
</dbReference>
<evidence type="ECO:0000313" key="2">
    <source>
        <dbReference type="EMBL" id="GBG80603.1"/>
    </source>
</evidence>